<dbReference type="EMBL" id="MU865327">
    <property type="protein sequence ID" value="KAK4227806.1"/>
    <property type="molecule type" value="Genomic_DNA"/>
</dbReference>
<name>A0AAN7GVD3_9PEZI</name>
<gene>
    <name evidence="1" type="ORF">QBC38DRAFT_477023</name>
</gene>
<accession>A0AAN7GVD3</accession>
<proteinExistence type="predicted"/>
<comment type="caution">
    <text evidence="1">The sequence shown here is derived from an EMBL/GenBank/DDBJ whole genome shotgun (WGS) entry which is preliminary data.</text>
</comment>
<reference evidence="1" key="2">
    <citation type="submission" date="2023-05" db="EMBL/GenBank/DDBJ databases">
        <authorList>
            <consortium name="Lawrence Berkeley National Laboratory"/>
            <person name="Steindorff A."/>
            <person name="Hensen N."/>
            <person name="Bonometti L."/>
            <person name="Westerberg I."/>
            <person name="Brannstrom I.O."/>
            <person name="Guillou S."/>
            <person name="Cros-Aarteil S."/>
            <person name="Calhoun S."/>
            <person name="Haridas S."/>
            <person name="Kuo A."/>
            <person name="Mondo S."/>
            <person name="Pangilinan J."/>
            <person name="Riley R."/>
            <person name="Labutti K."/>
            <person name="Andreopoulos B."/>
            <person name="Lipzen A."/>
            <person name="Chen C."/>
            <person name="Yanf M."/>
            <person name="Daum C."/>
            <person name="Ng V."/>
            <person name="Clum A."/>
            <person name="Ohm R."/>
            <person name="Martin F."/>
            <person name="Silar P."/>
            <person name="Natvig D."/>
            <person name="Lalanne C."/>
            <person name="Gautier V."/>
            <person name="Ament-Velasquez S.L."/>
            <person name="Kruys A."/>
            <person name="Hutchinson M.I."/>
            <person name="Powell A.J."/>
            <person name="Barry K."/>
            <person name="Miller A.N."/>
            <person name="Grigoriev I.V."/>
            <person name="Debuchy R."/>
            <person name="Gladieux P."/>
            <person name="Thoren M.H."/>
            <person name="Johannesson H."/>
        </authorList>
    </citation>
    <scope>NUCLEOTIDE SEQUENCE</scope>
    <source>
        <strain evidence="1">CBS 990.96</strain>
    </source>
</reference>
<organism evidence="1 2">
    <name type="scientific">Podospora fimiseda</name>
    <dbReference type="NCBI Taxonomy" id="252190"/>
    <lineage>
        <taxon>Eukaryota</taxon>
        <taxon>Fungi</taxon>
        <taxon>Dikarya</taxon>
        <taxon>Ascomycota</taxon>
        <taxon>Pezizomycotina</taxon>
        <taxon>Sordariomycetes</taxon>
        <taxon>Sordariomycetidae</taxon>
        <taxon>Sordariales</taxon>
        <taxon>Podosporaceae</taxon>
        <taxon>Podospora</taxon>
    </lineage>
</organism>
<keyword evidence="2" id="KW-1185">Reference proteome</keyword>
<dbReference type="Proteomes" id="UP001301958">
    <property type="component" value="Unassembled WGS sequence"/>
</dbReference>
<protein>
    <submittedName>
        <fullName evidence="1">Uncharacterized protein</fullName>
    </submittedName>
</protein>
<sequence>MMSAGPSLALCMWLMRGLRRSPITSAAIPMAVALRGCWRGSIWLVLRLMATIVSGWETWSWNYEGSPVRTKGTSYNLHLSRLHQGKQKVVFPRTRSCCLSDR</sequence>
<dbReference type="AlphaFoldDB" id="A0AAN7GVD3"/>
<reference evidence="1" key="1">
    <citation type="journal article" date="2023" name="Mol. Phylogenet. Evol.">
        <title>Genome-scale phylogeny and comparative genomics of the fungal order Sordariales.</title>
        <authorList>
            <person name="Hensen N."/>
            <person name="Bonometti L."/>
            <person name="Westerberg I."/>
            <person name="Brannstrom I.O."/>
            <person name="Guillou S."/>
            <person name="Cros-Aarteil S."/>
            <person name="Calhoun S."/>
            <person name="Haridas S."/>
            <person name="Kuo A."/>
            <person name="Mondo S."/>
            <person name="Pangilinan J."/>
            <person name="Riley R."/>
            <person name="LaButti K."/>
            <person name="Andreopoulos B."/>
            <person name="Lipzen A."/>
            <person name="Chen C."/>
            <person name="Yan M."/>
            <person name="Daum C."/>
            <person name="Ng V."/>
            <person name="Clum A."/>
            <person name="Steindorff A."/>
            <person name="Ohm R.A."/>
            <person name="Martin F."/>
            <person name="Silar P."/>
            <person name="Natvig D.O."/>
            <person name="Lalanne C."/>
            <person name="Gautier V."/>
            <person name="Ament-Velasquez S.L."/>
            <person name="Kruys A."/>
            <person name="Hutchinson M.I."/>
            <person name="Powell A.J."/>
            <person name="Barry K."/>
            <person name="Miller A.N."/>
            <person name="Grigoriev I.V."/>
            <person name="Debuchy R."/>
            <person name="Gladieux P."/>
            <person name="Hiltunen Thoren M."/>
            <person name="Johannesson H."/>
        </authorList>
    </citation>
    <scope>NUCLEOTIDE SEQUENCE</scope>
    <source>
        <strain evidence="1">CBS 990.96</strain>
    </source>
</reference>
<evidence type="ECO:0000313" key="2">
    <source>
        <dbReference type="Proteomes" id="UP001301958"/>
    </source>
</evidence>
<evidence type="ECO:0000313" key="1">
    <source>
        <dbReference type="EMBL" id="KAK4227806.1"/>
    </source>
</evidence>